<dbReference type="Proteomes" id="UP000828390">
    <property type="component" value="Unassembled WGS sequence"/>
</dbReference>
<comment type="caution">
    <text evidence="2">The sequence shown here is derived from an EMBL/GenBank/DDBJ whole genome shotgun (WGS) entry which is preliminary data.</text>
</comment>
<accession>A0A9D4D1C3</accession>
<evidence type="ECO:0000313" key="3">
    <source>
        <dbReference type="Proteomes" id="UP000828390"/>
    </source>
</evidence>
<proteinExistence type="predicted"/>
<protein>
    <submittedName>
        <fullName evidence="2">Uncharacterized protein</fullName>
    </submittedName>
</protein>
<sequence length="207" mass="23111">MIADKFEEDMFDKDKRFLVEENGETKVIPRADDKGDVTSDSGDEYVPYTYKGGDAHKPEKKEIDKDTETKEANETSVKKIIDAATEIVNEDERKGEGATKEETNVNKQDTAEKESKETDTDIGETAGAASGGLQKKRKGPKPAPRPPTRVSDGPRKAPIRYEDCEMNLMVQRPPDYRLHALDVFINSGVFKYVNPEVATKVINALMQ</sequence>
<dbReference type="EMBL" id="JAIWYP010000011">
    <property type="protein sequence ID" value="KAH3737263.1"/>
    <property type="molecule type" value="Genomic_DNA"/>
</dbReference>
<dbReference type="AlphaFoldDB" id="A0A9D4D1C3"/>
<gene>
    <name evidence="2" type="ORF">DPMN_043846</name>
</gene>
<feature type="compositionally biased region" description="Basic and acidic residues" evidence="1">
    <location>
        <begin position="53"/>
        <end position="81"/>
    </location>
</feature>
<feature type="compositionally biased region" description="Basic and acidic residues" evidence="1">
    <location>
        <begin position="90"/>
        <end position="119"/>
    </location>
</feature>
<evidence type="ECO:0000256" key="1">
    <source>
        <dbReference type="SAM" id="MobiDB-lite"/>
    </source>
</evidence>
<name>A0A9D4D1C3_DREPO</name>
<feature type="compositionally biased region" description="Basic and acidic residues" evidence="1">
    <location>
        <begin position="25"/>
        <end position="37"/>
    </location>
</feature>
<organism evidence="2 3">
    <name type="scientific">Dreissena polymorpha</name>
    <name type="common">Zebra mussel</name>
    <name type="synonym">Mytilus polymorpha</name>
    <dbReference type="NCBI Taxonomy" id="45954"/>
    <lineage>
        <taxon>Eukaryota</taxon>
        <taxon>Metazoa</taxon>
        <taxon>Spiralia</taxon>
        <taxon>Lophotrochozoa</taxon>
        <taxon>Mollusca</taxon>
        <taxon>Bivalvia</taxon>
        <taxon>Autobranchia</taxon>
        <taxon>Heteroconchia</taxon>
        <taxon>Euheterodonta</taxon>
        <taxon>Imparidentia</taxon>
        <taxon>Neoheterodontei</taxon>
        <taxon>Myida</taxon>
        <taxon>Dreissenoidea</taxon>
        <taxon>Dreissenidae</taxon>
        <taxon>Dreissena</taxon>
    </lineage>
</organism>
<feature type="region of interest" description="Disordered" evidence="1">
    <location>
        <begin position="25"/>
        <end position="158"/>
    </location>
</feature>
<reference evidence="2" key="2">
    <citation type="submission" date="2020-11" db="EMBL/GenBank/DDBJ databases">
        <authorList>
            <person name="McCartney M.A."/>
            <person name="Auch B."/>
            <person name="Kono T."/>
            <person name="Mallez S."/>
            <person name="Becker A."/>
            <person name="Gohl D.M."/>
            <person name="Silverstein K.A.T."/>
            <person name="Koren S."/>
            <person name="Bechman K.B."/>
            <person name="Herman A."/>
            <person name="Abrahante J.E."/>
            <person name="Garbe J."/>
        </authorList>
    </citation>
    <scope>NUCLEOTIDE SEQUENCE</scope>
    <source>
        <strain evidence="2">Duluth1</strain>
        <tissue evidence="2">Whole animal</tissue>
    </source>
</reference>
<reference evidence="2" key="1">
    <citation type="journal article" date="2019" name="bioRxiv">
        <title>The Genome of the Zebra Mussel, Dreissena polymorpha: A Resource for Invasive Species Research.</title>
        <authorList>
            <person name="McCartney M.A."/>
            <person name="Auch B."/>
            <person name="Kono T."/>
            <person name="Mallez S."/>
            <person name="Zhang Y."/>
            <person name="Obille A."/>
            <person name="Becker A."/>
            <person name="Abrahante J.E."/>
            <person name="Garbe J."/>
            <person name="Badalamenti J.P."/>
            <person name="Herman A."/>
            <person name="Mangelson H."/>
            <person name="Liachko I."/>
            <person name="Sullivan S."/>
            <person name="Sone E.D."/>
            <person name="Koren S."/>
            <person name="Silverstein K.A.T."/>
            <person name="Beckman K.B."/>
            <person name="Gohl D.M."/>
        </authorList>
    </citation>
    <scope>NUCLEOTIDE SEQUENCE</scope>
    <source>
        <strain evidence="2">Duluth1</strain>
        <tissue evidence="2">Whole animal</tissue>
    </source>
</reference>
<keyword evidence="3" id="KW-1185">Reference proteome</keyword>
<evidence type="ECO:0000313" key="2">
    <source>
        <dbReference type="EMBL" id="KAH3737263.1"/>
    </source>
</evidence>